<keyword evidence="1" id="KW-0472">Membrane</keyword>
<feature type="transmembrane region" description="Helical" evidence="1">
    <location>
        <begin position="82"/>
        <end position="107"/>
    </location>
</feature>
<dbReference type="EMBL" id="QUMW01000001">
    <property type="protein sequence ID" value="REG26394.1"/>
    <property type="molecule type" value="Genomic_DNA"/>
</dbReference>
<accession>A0A3E0B365</accession>
<feature type="transmembrane region" description="Helical" evidence="1">
    <location>
        <begin position="18"/>
        <end position="35"/>
    </location>
</feature>
<keyword evidence="3" id="KW-1185">Reference proteome</keyword>
<dbReference type="Proteomes" id="UP000257076">
    <property type="component" value="Unassembled WGS sequence"/>
</dbReference>
<protein>
    <submittedName>
        <fullName evidence="2">Uncharacterized protein</fullName>
    </submittedName>
</protein>
<gene>
    <name evidence="2" type="ORF">DFR63_0037</name>
</gene>
<evidence type="ECO:0000313" key="2">
    <source>
        <dbReference type="EMBL" id="REG26394.1"/>
    </source>
</evidence>
<sequence>MMIRGMYILYKGRNSMNIIFKLLMFVGAGLLIYNAEARPGNTFLFSTVGVLLIMSAGFMVLKSNRSKITRTFYSKKNQTGKGLFSPIFTVIQTIFVTLLIGGLLFYLTRSIFTFLINTNPPSGQLSLLFSL</sequence>
<organism evidence="2 3">
    <name type="scientific">Jeotgalicoccus halotolerans</name>
    <dbReference type="NCBI Taxonomy" id="157227"/>
    <lineage>
        <taxon>Bacteria</taxon>
        <taxon>Bacillati</taxon>
        <taxon>Bacillota</taxon>
        <taxon>Bacilli</taxon>
        <taxon>Bacillales</taxon>
        <taxon>Staphylococcaceae</taxon>
        <taxon>Jeotgalicoccus</taxon>
    </lineage>
</organism>
<evidence type="ECO:0000256" key="1">
    <source>
        <dbReference type="SAM" id="Phobius"/>
    </source>
</evidence>
<proteinExistence type="predicted"/>
<feature type="transmembrane region" description="Helical" evidence="1">
    <location>
        <begin position="41"/>
        <end position="61"/>
    </location>
</feature>
<evidence type="ECO:0000313" key="3">
    <source>
        <dbReference type="Proteomes" id="UP000257076"/>
    </source>
</evidence>
<keyword evidence="1" id="KW-1133">Transmembrane helix</keyword>
<name>A0A3E0B365_9STAP</name>
<keyword evidence="1" id="KW-0812">Transmembrane</keyword>
<reference evidence="2 3" key="1">
    <citation type="submission" date="2018-08" db="EMBL/GenBank/DDBJ databases">
        <title>Genomic Encyclopedia of Type Strains, Phase IV (KMG-IV): sequencing the most valuable type-strain genomes for metagenomic binning, comparative biology and taxonomic classification.</title>
        <authorList>
            <person name="Goeker M."/>
        </authorList>
    </citation>
    <scope>NUCLEOTIDE SEQUENCE [LARGE SCALE GENOMIC DNA]</scope>
    <source>
        <strain evidence="2 3">DSM 17274</strain>
    </source>
</reference>
<dbReference type="AlphaFoldDB" id="A0A3E0B365"/>
<comment type="caution">
    <text evidence="2">The sequence shown here is derived from an EMBL/GenBank/DDBJ whole genome shotgun (WGS) entry which is preliminary data.</text>
</comment>